<feature type="transmembrane region" description="Helical" evidence="5">
    <location>
        <begin position="39"/>
        <end position="58"/>
    </location>
</feature>
<dbReference type="Proteomes" id="UP000664761">
    <property type="component" value="Unassembled WGS sequence"/>
</dbReference>
<dbReference type="RefSeq" id="WP_207045459.1">
    <property type="nucleotide sequence ID" value="NZ_JAFLNC010000003.1"/>
</dbReference>
<feature type="transmembrane region" description="Helical" evidence="5">
    <location>
        <begin position="92"/>
        <end position="123"/>
    </location>
</feature>
<dbReference type="Gene3D" id="1.20.120.1630">
    <property type="match status" value="1"/>
</dbReference>
<name>A0ABS3F6V8_9PROT</name>
<dbReference type="InterPro" id="IPR007318">
    <property type="entry name" value="Phopholipid_MeTrfase"/>
</dbReference>
<protein>
    <submittedName>
        <fullName evidence="6">Isoprenylcysteine carboxylmethyltransferase family protein</fullName>
    </submittedName>
</protein>
<dbReference type="PANTHER" id="PTHR43847">
    <property type="entry name" value="BLL3993 PROTEIN"/>
    <property type="match status" value="1"/>
</dbReference>
<gene>
    <name evidence="6" type="ORF">J0X12_10675</name>
</gene>
<reference evidence="6 7" key="1">
    <citation type="submission" date="2021-03" db="EMBL/GenBank/DDBJ databases">
        <title>Sneathiella sp. CAU 1612 isolated from Kang Won-do.</title>
        <authorList>
            <person name="Kim W."/>
        </authorList>
    </citation>
    <scope>NUCLEOTIDE SEQUENCE [LARGE SCALE GENOMIC DNA]</scope>
    <source>
        <strain evidence="6 7">CAU 1612</strain>
    </source>
</reference>
<evidence type="ECO:0000256" key="5">
    <source>
        <dbReference type="SAM" id="Phobius"/>
    </source>
</evidence>
<dbReference type="PANTHER" id="PTHR43847:SF1">
    <property type="entry name" value="BLL3993 PROTEIN"/>
    <property type="match status" value="1"/>
</dbReference>
<sequence>MSKPDNAGVKIPPPLCFLAFLAVGILLDSAWIDSRLSSNYLTILGGVIAVLSAIYLFVAARKHNTAGSNVEPWKPTTTIISDGAYKYSRNPIYLAMAVLYAGIAIAAGSWLAVILLPFCLVVIRYYVIAREEAYLEDKFGKEYLDYKARVRRWL</sequence>
<comment type="caution">
    <text evidence="6">The sequence shown here is derived from an EMBL/GenBank/DDBJ whole genome shotgun (WGS) entry which is preliminary data.</text>
</comment>
<dbReference type="EMBL" id="JAFLNC010000003">
    <property type="protein sequence ID" value="MBO0334082.1"/>
    <property type="molecule type" value="Genomic_DNA"/>
</dbReference>
<evidence type="ECO:0000313" key="6">
    <source>
        <dbReference type="EMBL" id="MBO0334082.1"/>
    </source>
</evidence>
<feature type="transmembrane region" description="Helical" evidence="5">
    <location>
        <begin position="12"/>
        <end position="32"/>
    </location>
</feature>
<proteinExistence type="predicted"/>
<evidence type="ECO:0000256" key="3">
    <source>
        <dbReference type="ARBA" id="ARBA00022989"/>
    </source>
</evidence>
<keyword evidence="3 5" id="KW-1133">Transmembrane helix</keyword>
<evidence type="ECO:0000313" key="7">
    <source>
        <dbReference type="Proteomes" id="UP000664761"/>
    </source>
</evidence>
<organism evidence="6 7">
    <name type="scientific">Sneathiella sedimenti</name>
    <dbReference type="NCBI Taxonomy" id="2816034"/>
    <lineage>
        <taxon>Bacteria</taxon>
        <taxon>Pseudomonadati</taxon>
        <taxon>Pseudomonadota</taxon>
        <taxon>Alphaproteobacteria</taxon>
        <taxon>Sneathiellales</taxon>
        <taxon>Sneathiellaceae</taxon>
        <taxon>Sneathiella</taxon>
    </lineage>
</organism>
<evidence type="ECO:0000256" key="2">
    <source>
        <dbReference type="ARBA" id="ARBA00022692"/>
    </source>
</evidence>
<keyword evidence="7" id="KW-1185">Reference proteome</keyword>
<evidence type="ECO:0000256" key="4">
    <source>
        <dbReference type="ARBA" id="ARBA00023136"/>
    </source>
</evidence>
<evidence type="ECO:0000256" key="1">
    <source>
        <dbReference type="ARBA" id="ARBA00004127"/>
    </source>
</evidence>
<dbReference type="Pfam" id="PF04191">
    <property type="entry name" value="PEMT"/>
    <property type="match status" value="1"/>
</dbReference>
<keyword evidence="2 5" id="KW-0812">Transmembrane</keyword>
<comment type="subcellular location">
    <subcellularLocation>
        <location evidence="1">Endomembrane system</location>
        <topology evidence="1">Multi-pass membrane protein</topology>
    </subcellularLocation>
</comment>
<dbReference type="InterPro" id="IPR052527">
    <property type="entry name" value="Metal_cation-efflux_comp"/>
</dbReference>
<keyword evidence="4 5" id="KW-0472">Membrane</keyword>
<accession>A0ABS3F6V8</accession>